<name>A0A7S1YBW4_9STRA</name>
<dbReference type="AlphaFoldDB" id="A0A7S1YBW4"/>
<sequence length="200" mass="22230">MTNPCSSQQERLAAAAEELVRAAVSESDAAALAIGRATVAGLDEMTKGSASLKESLEEKLNTVNENISDLKSDVTSIKESLTTIVELMKNEHRNKRIEFALSNLDLAVGKQFTYEYKIESSITTKQGEPKDLFQSILQAFRKGEGLPLPTFFPGYYRNESEKDAYPEAKRTEVVNILHNLLGVKPRVEVDDDGRHTIYYA</sequence>
<reference evidence="1" key="1">
    <citation type="submission" date="2021-01" db="EMBL/GenBank/DDBJ databases">
        <authorList>
            <person name="Corre E."/>
            <person name="Pelletier E."/>
            <person name="Niang G."/>
            <person name="Scheremetjew M."/>
            <person name="Finn R."/>
            <person name="Kale V."/>
            <person name="Holt S."/>
            <person name="Cochrane G."/>
            <person name="Meng A."/>
            <person name="Brown T."/>
            <person name="Cohen L."/>
        </authorList>
    </citation>
    <scope>NUCLEOTIDE SEQUENCE</scope>
    <source>
        <strain evidence="1">CCMP 410</strain>
    </source>
</reference>
<organism evidence="1">
    <name type="scientific">Grammatophora oceanica</name>
    <dbReference type="NCBI Taxonomy" id="210454"/>
    <lineage>
        <taxon>Eukaryota</taxon>
        <taxon>Sar</taxon>
        <taxon>Stramenopiles</taxon>
        <taxon>Ochrophyta</taxon>
        <taxon>Bacillariophyta</taxon>
        <taxon>Fragilariophyceae</taxon>
        <taxon>Fragilariophycidae</taxon>
        <taxon>Rhabdonematales</taxon>
        <taxon>Grammatophoraceae</taxon>
        <taxon>Grammatophora</taxon>
    </lineage>
</organism>
<gene>
    <name evidence="1" type="ORF">GOCE00092_LOCUS18611</name>
</gene>
<protein>
    <submittedName>
        <fullName evidence="1">Uncharacterized protein</fullName>
    </submittedName>
</protein>
<evidence type="ECO:0000313" key="1">
    <source>
        <dbReference type="EMBL" id="CAD9294628.1"/>
    </source>
</evidence>
<dbReference type="EMBL" id="HBGK01035914">
    <property type="protein sequence ID" value="CAD9294628.1"/>
    <property type="molecule type" value="Transcribed_RNA"/>
</dbReference>
<accession>A0A7S1YBW4</accession>
<proteinExistence type="predicted"/>